<dbReference type="Proteomes" id="UP000183954">
    <property type="component" value="Unassembled WGS sequence"/>
</dbReference>
<dbReference type="EMBL" id="FQXJ01000012">
    <property type="protein sequence ID" value="SHI23585.1"/>
    <property type="molecule type" value="Genomic_DNA"/>
</dbReference>
<keyword evidence="3" id="KW-1185">Reference proteome</keyword>
<dbReference type="PANTHER" id="PTHR43667">
    <property type="entry name" value="CYCLOPROPANE-FATTY-ACYL-PHOSPHOLIPID SYNTHASE"/>
    <property type="match status" value="1"/>
</dbReference>
<dbReference type="Gene3D" id="3.40.50.150">
    <property type="entry name" value="Vaccinia Virus protein VP39"/>
    <property type="match status" value="1"/>
</dbReference>
<dbReference type="GO" id="GO:0008168">
    <property type="term" value="F:methyltransferase activity"/>
    <property type="evidence" value="ECO:0007669"/>
    <property type="project" value="UniProtKB-KW"/>
</dbReference>
<dbReference type="InterPro" id="IPR050723">
    <property type="entry name" value="CFA/CMAS"/>
</dbReference>
<dbReference type="PANTHER" id="PTHR43667:SF2">
    <property type="entry name" value="FATTY ACID C-METHYL TRANSFERASE"/>
    <property type="match status" value="1"/>
</dbReference>
<dbReference type="OrthoDB" id="9791837at2"/>
<dbReference type="SUPFAM" id="SSF53335">
    <property type="entry name" value="S-adenosyl-L-methionine-dependent methyltransferases"/>
    <property type="match status" value="1"/>
</dbReference>
<accession>A0A1M5ZH26</accession>
<keyword evidence="2" id="KW-0808">Transferase</keyword>
<dbReference type="RefSeq" id="WP_073030753.1">
    <property type="nucleotide sequence ID" value="NZ_FQXJ01000012.1"/>
</dbReference>
<dbReference type="InterPro" id="IPR029063">
    <property type="entry name" value="SAM-dependent_MTases_sf"/>
</dbReference>
<dbReference type="STRING" id="1121420.SAMN02746098_03236"/>
<evidence type="ECO:0000259" key="1">
    <source>
        <dbReference type="Pfam" id="PF13847"/>
    </source>
</evidence>
<dbReference type="CDD" id="cd02440">
    <property type="entry name" value="AdoMet_MTases"/>
    <property type="match status" value="1"/>
</dbReference>
<organism evidence="2 3">
    <name type="scientific">Desulfosporosinus lacus DSM 15449</name>
    <dbReference type="NCBI Taxonomy" id="1121420"/>
    <lineage>
        <taxon>Bacteria</taxon>
        <taxon>Bacillati</taxon>
        <taxon>Bacillota</taxon>
        <taxon>Clostridia</taxon>
        <taxon>Eubacteriales</taxon>
        <taxon>Desulfitobacteriaceae</taxon>
        <taxon>Desulfosporosinus</taxon>
    </lineage>
</organism>
<dbReference type="GO" id="GO:0032259">
    <property type="term" value="P:methylation"/>
    <property type="evidence" value="ECO:0007669"/>
    <property type="project" value="UniProtKB-KW"/>
</dbReference>
<evidence type="ECO:0000313" key="2">
    <source>
        <dbReference type="EMBL" id="SHI23585.1"/>
    </source>
</evidence>
<dbReference type="Pfam" id="PF13847">
    <property type="entry name" value="Methyltransf_31"/>
    <property type="match status" value="1"/>
</dbReference>
<feature type="domain" description="Methyltransferase" evidence="1">
    <location>
        <begin position="55"/>
        <end position="175"/>
    </location>
</feature>
<keyword evidence="2" id="KW-0489">Methyltransferase</keyword>
<dbReference type="InterPro" id="IPR025714">
    <property type="entry name" value="Methyltranfer_dom"/>
</dbReference>
<dbReference type="AlphaFoldDB" id="A0A1M5ZH26"/>
<gene>
    <name evidence="2" type="ORF">SAMN02746098_03236</name>
</gene>
<proteinExistence type="predicted"/>
<evidence type="ECO:0000313" key="3">
    <source>
        <dbReference type="Proteomes" id="UP000183954"/>
    </source>
</evidence>
<name>A0A1M5ZH26_9FIRM</name>
<protein>
    <submittedName>
        <fullName evidence="2">Methyltransferase domain-containing protein</fullName>
    </submittedName>
</protein>
<sequence>MDLEYFDKLWSKDQASMEESRMGWDFRAKEFKENKSQEMVRNVIKFFMDKGMLAQGCDVIDIGCGAGKYALEFSKTAKSVTALDFSPKMLEFARQNAAEEGVTNVEFLEMPWEGIDLDALGWRKKFDFAAAIMSPAINSRKSLEKLINVSKGYCFMSGHLDRHEQVKEQIEKDVLKREPRVIDYSRNVYCSFNILWQAGIYPELAYYDMKKENVRSLEDAFSYYSSQFQGKNELSSEEKQEVKQYLTTITEDGIVKDRFQSKTVWLYWKNK</sequence>
<reference evidence="3" key="1">
    <citation type="submission" date="2016-11" db="EMBL/GenBank/DDBJ databases">
        <authorList>
            <person name="Varghese N."/>
            <person name="Submissions S."/>
        </authorList>
    </citation>
    <scope>NUCLEOTIDE SEQUENCE [LARGE SCALE GENOMIC DNA]</scope>
    <source>
        <strain evidence="3">DSM 15449</strain>
    </source>
</reference>